<accession>A0A1G2BT05</accession>
<dbReference type="Pfam" id="PF00485">
    <property type="entry name" value="PRK"/>
    <property type="match status" value="1"/>
</dbReference>
<dbReference type="EMBL" id="MHKO01000048">
    <property type="protein sequence ID" value="OGY91357.1"/>
    <property type="molecule type" value="Genomic_DNA"/>
</dbReference>
<organism evidence="2 3">
    <name type="scientific">Candidatus Komeilibacteria bacterium RIFCSPLOWO2_02_FULL_48_11</name>
    <dbReference type="NCBI Taxonomy" id="1798553"/>
    <lineage>
        <taxon>Bacteria</taxon>
        <taxon>Candidatus Komeiliibacteriota</taxon>
    </lineage>
</organism>
<dbReference type="InterPro" id="IPR027417">
    <property type="entry name" value="P-loop_NTPase"/>
</dbReference>
<gene>
    <name evidence="2" type="ORF">A3H70_02710</name>
</gene>
<dbReference type="STRING" id="1798553.A3H70_02710"/>
<dbReference type="Gene3D" id="3.40.50.300">
    <property type="entry name" value="P-loop containing nucleotide triphosphate hydrolases"/>
    <property type="match status" value="1"/>
</dbReference>
<sequence length="217" mass="25034">MTKAYKRIAECCVKKILASKKRPLLAVITGDSGSGKSYYAKLTTKELANKGVDFTYVDADDFLIPRQEREPMKKKFYQSGKFKGKSYYEVLENMFRLDAFKQVIHDLRARKPTTYFPYSRSTGEVAEIPKTVEPHDIVIFDSSMLAHLFDVVILIEVSRENILKRKIKRDADIRSASEVIDMHQKVQGYYWDRSKPKNPDVIIDNNDIARPICVCQP</sequence>
<dbReference type="GO" id="GO:0005524">
    <property type="term" value="F:ATP binding"/>
    <property type="evidence" value="ECO:0007669"/>
    <property type="project" value="InterPro"/>
</dbReference>
<dbReference type="InterPro" id="IPR006083">
    <property type="entry name" value="PRK/URK"/>
</dbReference>
<feature type="domain" description="Phosphoribulokinase/uridine kinase" evidence="1">
    <location>
        <begin position="28"/>
        <end position="176"/>
    </location>
</feature>
<dbReference type="SUPFAM" id="SSF52540">
    <property type="entry name" value="P-loop containing nucleoside triphosphate hydrolases"/>
    <property type="match status" value="1"/>
</dbReference>
<proteinExistence type="predicted"/>
<protein>
    <recommendedName>
        <fullName evidence="1">Phosphoribulokinase/uridine kinase domain-containing protein</fullName>
    </recommendedName>
</protein>
<reference evidence="2 3" key="1">
    <citation type="journal article" date="2016" name="Nat. Commun.">
        <title>Thousands of microbial genomes shed light on interconnected biogeochemical processes in an aquifer system.</title>
        <authorList>
            <person name="Anantharaman K."/>
            <person name="Brown C.T."/>
            <person name="Hug L.A."/>
            <person name="Sharon I."/>
            <person name="Castelle C.J."/>
            <person name="Probst A.J."/>
            <person name="Thomas B.C."/>
            <person name="Singh A."/>
            <person name="Wilkins M.J."/>
            <person name="Karaoz U."/>
            <person name="Brodie E.L."/>
            <person name="Williams K.H."/>
            <person name="Hubbard S.S."/>
            <person name="Banfield J.F."/>
        </authorList>
    </citation>
    <scope>NUCLEOTIDE SEQUENCE [LARGE SCALE GENOMIC DNA]</scope>
</reference>
<dbReference type="AlphaFoldDB" id="A0A1G2BT05"/>
<dbReference type="Proteomes" id="UP000178109">
    <property type="component" value="Unassembled WGS sequence"/>
</dbReference>
<comment type="caution">
    <text evidence="2">The sequence shown here is derived from an EMBL/GenBank/DDBJ whole genome shotgun (WGS) entry which is preliminary data.</text>
</comment>
<evidence type="ECO:0000259" key="1">
    <source>
        <dbReference type="Pfam" id="PF00485"/>
    </source>
</evidence>
<evidence type="ECO:0000313" key="3">
    <source>
        <dbReference type="Proteomes" id="UP000178109"/>
    </source>
</evidence>
<name>A0A1G2BT05_9BACT</name>
<evidence type="ECO:0000313" key="2">
    <source>
        <dbReference type="EMBL" id="OGY91357.1"/>
    </source>
</evidence>
<dbReference type="GO" id="GO:0016301">
    <property type="term" value="F:kinase activity"/>
    <property type="evidence" value="ECO:0007669"/>
    <property type="project" value="InterPro"/>
</dbReference>